<dbReference type="GO" id="GO:0071966">
    <property type="term" value="P:fungal-type cell wall polysaccharide metabolic process"/>
    <property type="evidence" value="ECO:0007669"/>
    <property type="project" value="TreeGrafter"/>
</dbReference>
<dbReference type="InterPro" id="IPR017853">
    <property type="entry name" value="GH"/>
</dbReference>
<dbReference type="GO" id="GO:0009277">
    <property type="term" value="C:fungal-type cell wall"/>
    <property type="evidence" value="ECO:0007669"/>
    <property type="project" value="TreeGrafter"/>
</dbReference>
<evidence type="ECO:0000256" key="1">
    <source>
        <dbReference type="SAM" id="Phobius"/>
    </source>
</evidence>
<reference evidence="4" key="1">
    <citation type="journal article" date="2020" name="Stud. Mycol.">
        <title>101 Dothideomycetes genomes: a test case for predicting lifestyles and emergence of pathogens.</title>
        <authorList>
            <person name="Haridas S."/>
            <person name="Albert R."/>
            <person name="Binder M."/>
            <person name="Bloem J."/>
            <person name="Labutti K."/>
            <person name="Salamov A."/>
            <person name="Andreopoulos B."/>
            <person name="Baker S."/>
            <person name="Barry K."/>
            <person name="Bills G."/>
            <person name="Bluhm B."/>
            <person name="Cannon C."/>
            <person name="Castanera R."/>
            <person name="Culley D."/>
            <person name="Daum C."/>
            <person name="Ezra D."/>
            <person name="Gonzalez J."/>
            <person name="Henrissat B."/>
            <person name="Kuo A."/>
            <person name="Liang C."/>
            <person name="Lipzen A."/>
            <person name="Lutzoni F."/>
            <person name="Magnuson J."/>
            <person name="Mondo S."/>
            <person name="Nolan M."/>
            <person name="Ohm R."/>
            <person name="Pangilinan J."/>
            <person name="Park H.-J."/>
            <person name="Ramirez L."/>
            <person name="Alfaro M."/>
            <person name="Sun H."/>
            <person name="Tritt A."/>
            <person name="Yoshinaga Y."/>
            <person name="Zwiers L.-H."/>
            <person name="Turgeon B."/>
            <person name="Goodwin S."/>
            <person name="Spatafora J."/>
            <person name="Crous P."/>
            <person name="Grigoriev I."/>
        </authorList>
    </citation>
    <scope>NUCLEOTIDE SEQUENCE</scope>
    <source>
        <strain evidence="4">CBS 133067</strain>
    </source>
</reference>
<keyword evidence="5" id="KW-1185">Reference proteome</keyword>
<evidence type="ECO:0000256" key="2">
    <source>
        <dbReference type="SAM" id="SignalP"/>
    </source>
</evidence>
<proteinExistence type="predicted"/>
<dbReference type="EMBL" id="ML978121">
    <property type="protein sequence ID" value="KAF2104290.1"/>
    <property type="molecule type" value="Genomic_DNA"/>
</dbReference>
<keyword evidence="1" id="KW-0472">Membrane</keyword>
<comment type="caution">
    <text evidence="4">The sequence shown here is derived from an EMBL/GenBank/DDBJ whole genome shotgun (WGS) entry which is preliminary data.</text>
</comment>
<evidence type="ECO:0000259" key="3">
    <source>
        <dbReference type="Pfam" id="PF11790"/>
    </source>
</evidence>
<keyword evidence="1" id="KW-1133">Transmembrane helix</keyword>
<name>A0A9P4MBE5_9PEZI</name>
<feature type="chain" id="PRO_5040105844" description="Asl1-like glycosyl hydrolase catalytic domain-containing protein" evidence="2">
    <location>
        <begin position="21"/>
        <end position="313"/>
    </location>
</feature>
<feature type="signal peptide" evidence="2">
    <location>
        <begin position="1"/>
        <end position="20"/>
    </location>
</feature>
<dbReference type="Proteomes" id="UP000799772">
    <property type="component" value="Unassembled WGS sequence"/>
</dbReference>
<sequence>MLTIFWTLSYILLVVRFSIAENSTNLSKRGLVYIGTSHPSDYQLFTSRSSPLTWYYTFATWPALSHSSLDFAPMIHGTLDAADAVPSIKSMASSGGITHVLVYNEPDGSTESGGSNLTPDDAARTYLDTIAPLRDAPYNLKMSLPSTTGSPNGLNWLREFNSSCHNITSGGCPSDFLAAHWYGGFPGLASWLGTLHQLYPTLPIWLTEFALPAFPENITYDFVNQTISYLDQLDYVERYSYFGTFRREAANNFTGPNVAMLDDSGSLTRIGALYLGGNQTGFAVGMKGMGGRTEPVLSWLALAVAVVTAIILA</sequence>
<dbReference type="AlphaFoldDB" id="A0A9P4MBE5"/>
<dbReference type="SUPFAM" id="SSF51445">
    <property type="entry name" value="(Trans)glycosidases"/>
    <property type="match status" value="1"/>
</dbReference>
<evidence type="ECO:0000313" key="5">
    <source>
        <dbReference type="Proteomes" id="UP000799772"/>
    </source>
</evidence>
<organism evidence="4 5">
    <name type="scientific">Rhizodiscina lignyota</name>
    <dbReference type="NCBI Taxonomy" id="1504668"/>
    <lineage>
        <taxon>Eukaryota</taxon>
        <taxon>Fungi</taxon>
        <taxon>Dikarya</taxon>
        <taxon>Ascomycota</taxon>
        <taxon>Pezizomycotina</taxon>
        <taxon>Dothideomycetes</taxon>
        <taxon>Pleosporomycetidae</taxon>
        <taxon>Aulographales</taxon>
        <taxon>Rhizodiscinaceae</taxon>
        <taxon>Rhizodiscina</taxon>
    </lineage>
</organism>
<feature type="transmembrane region" description="Helical" evidence="1">
    <location>
        <begin position="296"/>
        <end position="312"/>
    </location>
</feature>
<dbReference type="Pfam" id="PF11790">
    <property type="entry name" value="Glyco_hydro_cc"/>
    <property type="match status" value="1"/>
</dbReference>
<keyword evidence="1" id="KW-0812">Transmembrane</keyword>
<dbReference type="InterPro" id="IPR053183">
    <property type="entry name" value="ASL1"/>
</dbReference>
<dbReference type="Gene3D" id="3.20.20.80">
    <property type="entry name" value="Glycosidases"/>
    <property type="match status" value="1"/>
</dbReference>
<dbReference type="PANTHER" id="PTHR34154:SF3">
    <property type="entry name" value="ALKALI-SENSITIVE LINKAGE PROTEIN 1"/>
    <property type="match status" value="1"/>
</dbReference>
<evidence type="ECO:0000313" key="4">
    <source>
        <dbReference type="EMBL" id="KAF2104290.1"/>
    </source>
</evidence>
<feature type="domain" description="Asl1-like glycosyl hydrolase catalytic" evidence="3">
    <location>
        <begin position="30"/>
        <end position="274"/>
    </location>
</feature>
<keyword evidence="2" id="KW-0732">Signal</keyword>
<gene>
    <name evidence="4" type="ORF">NA57DRAFT_70503</name>
</gene>
<accession>A0A9P4MBE5</accession>
<dbReference type="InterPro" id="IPR024655">
    <property type="entry name" value="Asl1_glyco_hydro_catalytic"/>
</dbReference>
<dbReference type="PANTHER" id="PTHR34154">
    <property type="entry name" value="ALKALI-SENSITIVE LINKAGE PROTEIN 1"/>
    <property type="match status" value="1"/>
</dbReference>
<dbReference type="OrthoDB" id="5959761at2759"/>
<protein>
    <recommendedName>
        <fullName evidence="3">Asl1-like glycosyl hydrolase catalytic domain-containing protein</fullName>
    </recommendedName>
</protein>